<dbReference type="InterPro" id="IPR010730">
    <property type="entry name" value="HET"/>
</dbReference>
<dbReference type="Pfam" id="PF06985">
    <property type="entry name" value="HET"/>
    <property type="match status" value="1"/>
</dbReference>
<feature type="domain" description="Heterokaryon incompatibility" evidence="1">
    <location>
        <begin position="83"/>
        <end position="169"/>
    </location>
</feature>
<protein>
    <recommendedName>
        <fullName evidence="1">Heterokaryon incompatibility domain-containing protein</fullName>
    </recommendedName>
</protein>
<evidence type="ECO:0000259" key="1">
    <source>
        <dbReference type="Pfam" id="PF06985"/>
    </source>
</evidence>
<name>A0A1B7MTW7_9AGAM</name>
<dbReference type="PANTHER" id="PTHR10622">
    <property type="entry name" value="HET DOMAIN-CONTAINING PROTEIN"/>
    <property type="match status" value="1"/>
</dbReference>
<organism evidence="2 3">
    <name type="scientific">Rhizopogon vinicolor AM-OR11-026</name>
    <dbReference type="NCBI Taxonomy" id="1314800"/>
    <lineage>
        <taxon>Eukaryota</taxon>
        <taxon>Fungi</taxon>
        <taxon>Dikarya</taxon>
        <taxon>Basidiomycota</taxon>
        <taxon>Agaricomycotina</taxon>
        <taxon>Agaricomycetes</taxon>
        <taxon>Agaricomycetidae</taxon>
        <taxon>Boletales</taxon>
        <taxon>Suillineae</taxon>
        <taxon>Rhizopogonaceae</taxon>
        <taxon>Rhizopogon</taxon>
    </lineage>
</organism>
<reference evidence="2 3" key="1">
    <citation type="submission" date="2016-06" db="EMBL/GenBank/DDBJ databases">
        <title>Comparative genomics of the ectomycorrhizal sister species Rhizopogon vinicolor and Rhizopogon vesiculosus (Basidiomycota: Boletales) reveals a divergence of the mating type B locus.</title>
        <authorList>
            <consortium name="DOE Joint Genome Institute"/>
            <person name="Mujic A.B."/>
            <person name="Kuo A."/>
            <person name="Tritt A."/>
            <person name="Lipzen A."/>
            <person name="Chen C."/>
            <person name="Johnson J."/>
            <person name="Sharma A."/>
            <person name="Barry K."/>
            <person name="Grigoriev I.V."/>
            <person name="Spatafora J.W."/>
        </authorList>
    </citation>
    <scope>NUCLEOTIDE SEQUENCE [LARGE SCALE GENOMIC DNA]</scope>
    <source>
        <strain evidence="2 3">AM-OR11-026</strain>
    </source>
</reference>
<dbReference type="STRING" id="1314800.A0A1B7MTW7"/>
<evidence type="ECO:0000313" key="3">
    <source>
        <dbReference type="Proteomes" id="UP000092154"/>
    </source>
</evidence>
<dbReference type="AlphaFoldDB" id="A0A1B7MTW7"/>
<dbReference type="PANTHER" id="PTHR10622:SF10">
    <property type="entry name" value="HET DOMAIN-CONTAINING PROTEIN"/>
    <property type="match status" value="1"/>
</dbReference>
<dbReference type="Proteomes" id="UP000092154">
    <property type="component" value="Unassembled WGS sequence"/>
</dbReference>
<dbReference type="EMBL" id="KV448445">
    <property type="protein sequence ID" value="OAX36058.1"/>
    <property type="molecule type" value="Genomic_DNA"/>
</dbReference>
<sequence>MMQVVVLLSVTQPHSDASVEHLLTSTRIVVVMPNHRKEGESTLDRFDRYVMNEIPIRLIRIVDMEFVGRNDIRNHFQARAINYAVLSHRWLAEGEPSYEEMKSGTASGPGYEKLKKFCEKAQEHNVEYAWSDTCCIDKSSSTELDESIRSMFRWYRNSDICIVHLAQSETIEDIVDDEWTERGWTLQELLAPYMIKLFNKHWMPMTGDGNDKSEEGTEIMKTLERATGIHPLALMLFRPGPVKVDERMTWAARRKTTRVEDVAYSLMGIFDVSLQIAYGEGGDRAFCRLFEAIMQAGDPSVLNWTGDPLGHHSSDAIPQSPQSFVGRTLELPPSLTGGRLEMTMTGLGLRIPVVILPLKLTSRNEVASGYEVIFECLLCPTIKINSVTLLAAEYMDEYALGIVNYSLGSGEVLRIRGKSAGFILTSGQDVFLPDGFCQPISSDFVGLDIVSAPDREFVGWKKLYQTGLVEVNFPNIPSESFFYINRKYLEIVYL</sequence>
<gene>
    <name evidence="2" type="ORF">K503DRAFT_802330</name>
</gene>
<keyword evidence="3" id="KW-1185">Reference proteome</keyword>
<dbReference type="InParanoid" id="A0A1B7MTW7"/>
<accession>A0A1B7MTW7</accession>
<evidence type="ECO:0000313" key="2">
    <source>
        <dbReference type="EMBL" id="OAX36058.1"/>
    </source>
</evidence>
<proteinExistence type="predicted"/>
<dbReference type="OrthoDB" id="5303367at2759"/>